<evidence type="ECO:0000256" key="5">
    <source>
        <dbReference type="ARBA" id="ARBA00022989"/>
    </source>
</evidence>
<reference evidence="9" key="1">
    <citation type="submission" date="2016-10" db="EMBL/GenBank/DDBJ databases">
        <authorList>
            <person name="Varghese N."/>
            <person name="Submissions S."/>
        </authorList>
    </citation>
    <scope>NUCLEOTIDE SEQUENCE [LARGE SCALE GENOMIC DNA]</scope>
    <source>
        <strain evidence="9">GAS369</strain>
    </source>
</reference>
<keyword evidence="2" id="KW-0813">Transport</keyword>
<dbReference type="PANTHER" id="PTHR30509">
    <property type="entry name" value="P-HYDROXYBENZOIC ACID EFFLUX PUMP SUBUNIT-RELATED"/>
    <property type="match status" value="1"/>
</dbReference>
<dbReference type="Pfam" id="PF04632">
    <property type="entry name" value="FUSC"/>
    <property type="match status" value="1"/>
</dbReference>
<evidence type="ECO:0000313" key="8">
    <source>
        <dbReference type="EMBL" id="SDS83308.1"/>
    </source>
</evidence>
<protein>
    <submittedName>
        <fullName evidence="8">Uncharacterized membrane protein YccC</fullName>
    </submittedName>
</protein>
<evidence type="ECO:0000256" key="7">
    <source>
        <dbReference type="SAM" id="Phobius"/>
    </source>
</evidence>
<dbReference type="RefSeq" id="WP_146688074.1">
    <property type="nucleotide sequence ID" value="NZ_LT629750.1"/>
</dbReference>
<evidence type="ECO:0000256" key="6">
    <source>
        <dbReference type="ARBA" id="ARBA00023136"/>
    </source>
</evidence>
<dbReference type="AlphaFoldDB" id="A0A1H1VET7"/>
<sequence>MSTDQPFLVRYADIVFSLKTFAAAVLALVIALGMDLPRPYWAMATVYITSQPLAGATSSKAFYRVIGTLLGASATVAMVPNLVNAPELLCLLMALWLGVCLYLSLIDGTPRSYIFMLAGYTVALIGFPVVSDPASIFDTALARVEEITLGIICASLVSTLVFPRSVAPAVAARVDNWLFDARRLSQDVLSGCGAEQASRDRRLRLAADAVEIDALASHLAYDRLVDANAARGLRLLRLHMLMLLPLLASISDRIAALGDSLQTTQPELARLLDDLTRWIATDTHERQPVDRLRAAIAAQQPTLDAGASWRQIMTASLLIRLRELVDLSHDCRALRRAIATGDDASGVELAFRPEAGAALVRHRDHGMALWSAAGAMLAILICCGFWIATGWADGASAPMMAAVACSFFAAQDDPAPGIRGFTWWSIVSMAVVAVYLFAVLPRLPNVEMLIAMLAPSFLVFGILIARPATAFIGMALAANTASLLALQSTYSADFAPFANSGLSFVIGTAAAVIVTRLTRSVGAEWSARRLMSTNWTTLAVAAERRGQRDRAAFAGVMLNRLGLLAPRLAAIGDGDLRDADSLSELRVGLNIVDLRRARHMLAPRTLRAIDAMLDRLAAAFRGHDGGPMPPELLPSIDLALAEAMIESGDNVREDALIGLVGIRRGLFPDAPAYQPEAPDPARVRSVAA</sequence>
<evidence type="ECO:0000313" key="9">
    <source>
        <dbReference type="Proteomes" id="UP000243904"/>
    </source>
</evidence>
<dbReference type="GO" id="GO:0005886">
    <property type="term" value="C:plasma membrane"/>
    <property type="evidence" value="ECO:0007669"/>
    <property type="project" value="UniProtKB-SubCell"/>
</dbReference>
<dbReference type="GO" id="GO:0022857">
    <property type="term" value="F:transmembrane transporter activity"/>
    <property type="evidence" value="ECO:0007669"/>
    <property type="project" value="InterPro"/>
</dbReference>
<feature type="transmembrane region" description="Helical" evidence="7">
    <location>
        <begin position="12"/>
        <end position="34"/>
    </location>
</feature>
<keyword evidence="6 7" id="KW-0472">Membrane</keyword>
<dbReference type="PANTHER" id="PTHR30509:SF9">
    <property type="entry name" value="MULTIDRUG RESISTANCE PROTEIN MDTO"/>
    <property type="match status" value="1"/>
</dbReference>
<feature type="transmembrane region" description="Helical" evidence="7">
    <location>
        <begin position="61"/>
        <end position="83"/>
    </location>
</feature>
<evidence type="ECO:0000256" key="1">
    <source>
        <dbReference type="ARBA" id="ARBA00004651"/>
    </source>
</evidence>
<feature type="transmembrane region" description="Helical" evidence="7">
    <location>
        <begin position="496"/>
        <end position="518"/>
    </location>
</feature>
<keyword evidence="3" id="KW-1003">Cell membrane</keyword>
<keyword evidence="5 7" id="KW-1133">Transmembrane helix</keyword>
<proteinExistence type="predicted"/>
<keyword evidence="4 7" id="KW-0812">Transmembrane</keyword>
<feature type="transmembrane region" description="Helical" evidence="7">
    <location>
        <begin position="112"/>
        <end position="130"/>
    </location>
</feature>
<comment type="subcellular location">
    <subcellularLocation>
        <location evidence="1">Cell membrane</location>
        <topology evidence="1">Multi-pass membrane protein</topology>
    </subcellularLocation>
</comment>
<keyword evidence="9" id="KW-1185">Reference proteome</keyword>
<accession>A0A1H1VET7</accession>
<dbReference type="InterPro" id="IPR006726">
    <property type="entry name" value="PHBA_efflux_AaeB/fusaric-R"/>
</dbReference>
<gene>
    <name evidence="8" type="ORF">SAMN05444158_3381</name>
</gene>
<feature type="transmembrane region" description="Helical" evidence="7">
    <location>
        <begin position="422"/>
        <end position="440"/>
    </location>
</feature>
<organism evidence="8 9">
    <name type="scientific">Bradyrhizobium canariense</name>
    <dbReference type="NCBI Taxonomy" id="255045"/>
    <lineage>
        <taxon>Bacteria</taxon>
        <taxon>Pseudomonadati</taxon>
        <taxon>Pseudomonadota</taxon>
        <taxon>Alphaproteobacteria</taxon>
        <taxon>Hyphomicrobiales</taxon>
        <taxon>Nitrobacteraceae</taxon>
        <taxon>Bradyrhizobium</taxon>
    </lineage>
</organism>
<feature type="transmembrane region" description="Helical" evidence="7">
    <location>
        <begin position="368"/>
        <end position="388"/>
    </location>
</feature>
<dbReference type="Proteomes" id="UP000243904">
    <property type="component" value="Chromosome I"/>
</dbReference>
<feature type="transmembrane region" description="Helical" evidence="7">
    <location>
        <begin position="88"/>
        <end position="106"/>
    </location>
</feature>
<dbReference type="EMBL" id="LT629750">
    <property type="protein sequence ID" value="SDS83308.1"/>
    <property type="molecule type" value="Genomic_DNA"/>
</dbReference>
<name>A0A1H1VET7_9BRAD</name>
<evidence type="ECO:0000256" key="4">
    <source>
        <dbReference type="ARBA" id="ARBA00022692"/>
    </source>
</evidence>
<evidence type="ECO:0000256" key="3">
    <source>
        <dbReference type="ARBA" id="ARBA00022475"/>
    </source>
</evidence>
<evidence type="ECO:0000256" key="2">
    <source>
        <dbReference type="ARBA" id="ARBA00022448"/>
    </source>
</evidence>